<dbReference type="SUPFAM" id="SSF57196">
    <property type="entry name" value="EGF/Laminin"/>
    <property type="match status" value="1"/>
</dbReference>
<dbReference type="Proteomes" id="UP000499080">
    <property type="component" value="Unassembled WGS sequence"/>
</dbReference>
<dbReference type="SUPFAM" id="SSF82895">
    <property type="entry name" value="TSP-1 type 1 repeat"/>
    <property type="match status" value="1"/>
</dbReference>
<protein>
    <recommendedName>
        <fullName evidence="3">EGF-like domain-containing protein</fullName>
    </recommendedName>
</protein>
<reference evidence="4 5" key="1">
    <citation type="journal article" date="2019" name="Sci. Rep.">
        <title>Orb-weaving spider Araneus ventricosus genome elucidates the spidroin gene catalogue.</title>
        <authorList>
            <person name="Kono N."/>
            <person name="Nakamura H."/>
            <person name="Ohtoshi R."/>
            <person name="Moran D.A.P."/>
            <person name="Shinohara A."/>
            <person name="Yoshida Y."/>
            <person name="Fujiwara M."/>
            <person name="Mori M."/>
            <person name="Tomita M."/>
            <person name="Arakawa K."/>
        </authorList>
    </citation>
    <scope>NUCLEOTIDE SEQUENCE [LARGE SCALE GENOMIC DNA]</scope>
</reference>
<dbReference type="PROSITE" id="PS00022">
    <property type="entry name" value="EGF_1"/>
    <property type="match status" value="1"/>
</dbReference>
<feature type="disulfide bond" evidence="1">
    <location>
        <begin position="346"/>
        <end position="355"/>
    </location>
</feature>
<dbReference type="InterPro" id="IPR000742">
    <property type="entry name" value="EGF"/>
</dbReference>
<organism evidence="4 5">
    <name type="scientific">Araneus ventricosus</name>
    <name type="common">Orbweaver spider</name>
    <name type="synonym">Epeira ventricosa</name>
    <dbReference type="NCBI Taxonomy" id="182803"/>
    <lineage>
        <taxon>Eukaryota</taxon>
        <taxon>Metazoa</taxon>
        <taxon>Ecdysozoa</taxon>
        <taxon>Arthropoda</taxon>
        <taxon>Chelicerata</taxon>
        <taxon>Arachnida</taxon>
        <taxon>Araneae</taxon>
        <taxon>Araneomorphae</taxon>
        <taxon>Entelegynae</taxon>
        <taxon>Araneoidea</taxon>
        <taxon>Araneidae</taxon>
        <taxon>Araneus</taxon>
    </lineage>
</organism>
<dbReference type="Gene3D" id="2.10.25.10">
    <property type="entry name" value="Laminin"/>
    <property type="match status" value="1"/>
</dbReference>
<keyword evidence="1" id="KW-0245">EGF-like domain</keyword>
<dbReference type="OrthoDB" id="6434641at2759"/>
<feature type="region of interest" description="Disordered" evidence="2">
    <location>
        <begin position="196"/>
        <end position="228"/>
    </location>
</feature>
<dbReference type="Gene3D" id="2.20.100.10">
    <property type="entry name" value="Thrombospondin type-1 (TSP1) repeat"/>
    <property type="match status" value="1"/>
</dbReference>
<dbReference type="InterPro" id="IPR000884">
    <property type="entry name" value="TSP1_rpt"/>
</dbReference>
<feature type="compositionally biased region" description="Polar residues" evidence="2">
    <location>
        <begin position="87"/>
        <end position="97"/>
    </location>
</feature>
<gene>
    <name evidence="4" type="ORF">AVEN_95671_1</name>
</gene>
<evidence type="ECO:0000313" key="4">
    <source>
        <dbReference type="EMBL" id="GBM84843.1"/>
    </source>
</evidence>
<dbReference type="PROSITE" id="PS50026">
    <property type="entry name" value="EGF_3"/>
    <property type="match status" value="1"/>
</dbReference>
<feature type="domain" description="EGF-like" evidence="3">
    <location>
        <begin position="324"/>
        <end position="356"/>
    </location>
</feature>
<feature type="region of interest" description="Disordered" evidence="2">
    <location>
        <begin position="82"/>
        <end position="155"/>
    </location>
</feature>
<evidence type="ECO:0000256" key="1">
    <source>
        <dbReference type="PROSITE-ProRule" id="PRU00076"/>
    </source>
</evidence>
<accession>A0A4Y2J3S4</accession>
<sequence length="373" mass="42070">MMAAIVIKVVLRYRKVGRHYIISPLTTPPGVKLRNWRSYLENGTGDIEQLTVTGSPDAAENQCNSTTQPLNFRGHAYTLRQEARSRPYSTSGTQNDQLPLRGDIVDDEDFNFDEPGSGSDLENDDYDDEESDKSPKKLDKIPLKSESSDDDEFIEDDEEIKEMKLNFGKEENIVNKDDDYVVDNYEKDDIDIEVDEQVENEEVKDSEKTKFDYDHPDEEPDKDDDVTTIEGSGTGSQIELAWSEWSPCSSTCNWGRRTRTSYCLDNGVNLESCAEASSKRSETEACFVRLCPTTSTTLTTTTTTELMVTTPMLVHNNSVFAITKKKECRVVCQNGGTCYPPYKCTCPRGVYGSLCQYVEQKRVQGKNFLVNAV</sequence>
<dbReference type="InterPro" id="IPR036383">
    <property type="entry name" value="TSP1_rpt_sf"/>
</dbReference>
<keyword evidence="1" id="KW-1015">Disulfide bond</keyword>
<comment type="caution">
    <text evidence="1">Lacks conserved residue(s) required for the propagation of feature annotation.</text>
</comment>
<feature type="disulfide bond" evidence="1">
    <location>
        <begin position="328"/>
        <end position="338"/>
    </location>
</feature>
<feature type="compositionally biased region" description="Acidic residues" evidence="2">
    <location>
        <begin position="215"/>
        <end position="227"/>
    </location>
</feature>
<comment type="caution">
    <text evidence="4">The sequence shown here is derived from an EMBL/GenBank/DDBJ whole genome shotgun (WGS) entry which is preliminary data.</text>
</comment>
<evidence type="ECO:0000256" key="2">
    <source>
        <dbReference type="SAM" id="MobiDB-lite"/>
    </source>
</evidence>
<evidence type="ECO:0000313" key="5">
    <source>
        <dbReference type="Proteomes" id="UP000499080"/>
    </source>
</evidence>
<dbReference type="Pfam" id="PF00090">
    <property type="entry name" value="TSP_1"/>
    <property type="match status" value="1"/>
</dbReference>
<feature type="compositionally biased region" description="Basic and acidic residues" evidence="2">
    <location>
        <begin position="201"/>
        <end position="214"/>
    </location>
</feature>
<dbReference type="SMART" id="SM00209">
    <property type="entry name" value="TSP1"/>
    <property type="match status" value="1"/>
</dbReference>
<dbReference type="EMBL" id="BGPR01003191">
    <property type="protein sequence ID" value="GBM84843.1"/>
    <property type="molecule type" value="Genomic_DNA"/>
</dbReference>
<name>A0A4Y2J3S4_ARAVE</name>
<dbReference type="SMART" id="SM00181">
    <property type="entry name" value="EGF"/>
    <property type="match status" value="1"/>
</dbReference>
<dbReference type="PROSITE" id="PS50092">
    <property type="entry name" value="TSP1"/>
    <property type="match status" value="1"/>
</dbReference>
<proteinExistence type="predicted"/>
<feature type="compositionally biased region" description="Acidic residues" evidence="2">
    <location>
        <begin position="121"/>
        <end position="131"/>
    </location>
</feature>
<dbReference type="AlphaFoldDB" id="A0A4Y2J3S4"/>
<keyword evidence="5" id="KW-1185">Reference proteome</keyword>
<evidence type="ECO:0000259" key="3">
    <source>
        <dbReference type="PROSITE" id="PS50026"/>
    </source>
</evidence>
<feature type="compositionally biased region" description="Basic and acidic residues" evidence="2">
    <location>
        <begin position="132"/>
        <end position="147"/>
    </location>
</feature>